<feature type="region of interest" description="Disordered" evidence="1">
    <location>
        <begin position="80"/>
        <end position="108"/>
    </location>
</feature>
<evidence type="ECO:0000313" key="4">
    <source>
        <dbReference type="Proteomes" id="UP000799291"/>
    </source>
</evidence>
<name>A0A6G1J4K7_9PLEO</name>
<accession>A0A6G1J4K7</accession>
<feature type="transmembrane region" description="Helical" evidence="2">
    <location>
        <begin position="12"/>
        <end position="32"/>
    </location>
</feature>
<organism evidence="3 4">
    <name type="scientific">Lentithecium fluviatile CBS 122367</name>
    <dbReference type="NCBI Taxonomy" id="1168545"/>
    <lineage>
        <taxon>Eukaryota</taxon>
        <taxon>Fungi</taxon>
        <taxon>Dikarya</taxon>
        <taxon>Ascomycota</taxon>
        <taxon>Pezizomycotina</taxon>
        <taxon>Dothideomycetes</taxon>
        <taxon>Pleosporomycetidae</taxon>
        <taxon>Pleosporales</taxon>
        <taxon>Massarineae</taxon>
        <taxon>Lentitheciaceae</taxon>
        <taxon>Lentithecium</taxon>
    </lineage>
</organism>
<gene>
    <name evidence="3" type="ORF">K458DRAFT_20797</name>
</gene>
<evidence type="ECO:0000313" key="3">
    <source>
        <dbReference type="EMBL" id="KAF2685150.1"/>
    </source>
</evidence>
<evidence type="ECO:0000256" key="2">
    <source>
        <dbReference type="SAM" id="Phobius"/>
    </source>
</evidence>
<keyword evidence="4" id="KW-1185">Reference proteome</keyword>
<protein>
    <submittedName>
        <fullName evidence="3">Uncharacterized protein</fullName>
    </submittedName>
</protein>
<evidence type="ECO:0000256" key="1">
    <source>
        <dbReference type="SAM" id="MobiDB-lite"/>
    </source>
</evidence>
<reference evidence="3" key="1">
    <citation type="journal article" date="2020" name="Stud. Mycol.">
        <title>101 Dothideomycetes genomes: a test case for predicting lifestyles and emergence of pathogens.</title>
        <authorList>
            <person name="Haridas S."/>
            <person name="Albert R."/>
            <person name="Binder M."/>
            <person name="Bloem J."/>
            <person name="Labutti K."/>
            <person name="Salamov A."/>
            <person name="Andreopoulos B."/>
            <person name="Baker S."/>
            <person name="Barry K."/>
            <person name="Bills G."/>
            <person name="Bluhm B."/>
            <person name="Cannon C."/>
            <person name="Castanera R."/>
            <person name="Culley D."/>
            <person name="Daum C."/>
            <person name="Ezra D."/>
            <person name="Gonzalez J."/>
            <person name="Henrissat B."/>
            <person name="Kuo A."/>
            <person name="Liang C."/>
            <person name="Lipzen A."/>
            <person name="Lutzoni F."/>
            <person name="Magnuson J."/>
            <person name="Mondo S."/>
            <person name="Nolan M."/>
            <person name="Ohm R."/>
            <person name="Pangilinan J."/>
            <person name="Park H.-J."/>
            <person name="Ramirez L."/>
            <person name="Alfaro M."/>
            <person name="Sun H."/>
            <person name="Tritt A."/>
            <person name="Yoshinaga Y."/>
            <person name="Zwiers L.-H."/>
            <person name="Turgeon B."/>
            <person name="Goodwin S."/>
            <person name="Spatafora J."/>
            <person name="Crous P."/>
            <person name="Grigoriev I."/>
        </authorList>
    </citation>
    <scope>NUCLEOTIDE SEQUENCE</scope>
    <source>
        <strain evidence="3">CBS 122367</strain>
    </source>
</reference>
<proteinExistence type="predicted"/>
<dbReference type="AlphaFoldDB" id="A0A6G1J4K7"/>
<sequence length="108" mass="12344">MVTFPRVREERTIAFLLPPLLGLRSAVIFFHISSSFYTACCDYRKIPPRQTMYVYLGIPHCCGKRHCRHLRRPPRHSPFIFDSDLHSTPTPTPTPTTPTAITAHNPNA</sequence>
<dbReference type="EMBL" id="MU005579">
    <property type="protein sequence ID" value="KAF2685150.1"/>
    <property type="molecule type" value="Genomic_DNA"/>
</dbReference>
<keyword evidence="2" id="KW-1133">Transmembrane helix</keyword>
<dbReference type="Proteomes" id="UP000799291">
    <property type="component" value="Unassembled WGS sequence"/>
</dbReference>
<keyword evidence="2" id="KW-0812">Transmembrane</keyword>
<keyword evidence="2" id="KW-0472">Membrane</keyword>